<dbReference type="GO" id="GO:0047372">
    <property type="term" value="F:monoacylglycerol lipase activity"/>
    <property type="evidence" value="ECO:0007669"/>
    <property type="project" value="TreeGrafter"/>
</dbReference>
<dbReference type="InterPro" id="IPR050266">
    <property type="entry name" value="AB_hydrolase_sf"/>
</dbReference>
<sequence>MAVLIFVAIVVALIGGTLIGARLIESNNPPSGRFVDVEGGRLHVVELGPAAAPPVLLLHGASGNLLDMKLALGDALSSRYRVILVDRPGHGWSDRPGGAADASPAAQAALIHQALAKLGVRAPVVVGHSWSGALATAYALAYPADISGLVLLAPVTHRWPGGIGAINHIVATPVIGPLLAYTLIMPTGYFLIDSGIRGVFAPQSPPPDYDAKTAVTMLLRPREFIANARDLDGLKEFVTRQMPRYPEIKVPVAIVAGDADPVVYTDIHSRALERQIPQATLTVLPGVGHMVHSIARDDVVAVIDGVVAVPR</sequence>
<reference evidence="3" key="1">
    <citation type="submission" date="2018-08" db="EMBL/GenBank/DDBJ databases">
        <authorList>
            <person name="Kim S.-J."/>
            <person name="Jung G.-Y."/>
        </authorList>
    </citation>
    <scope>NUCLEOTIDE SEQUENCE [LARGE SCALE GENOMIC DNA]</scope>
    <source>
        <strain evidence="3">GY_H</strain>
    </source>
</reference>
<dbReference type="PRINTS" id="PR00111">
    <property type="entry name" value="ABHYDROLASE"/>
</dbReference>
<dbReference type="PANTHER" id="PTHR43798">
    <property type="entry name" value="MONOACYLGLYCEROL LIPASE"/>
    <property type="match status" value="1"/>
</dbReference>
<dbReference type="PRINTS" id="PR00412">
    <property type="entry name" value="EPOXHYDRLASE"/>
</dbReference>
<dbReference type="RefSeq" id="WP_115517666.1">
    <property type="nucleotide sequence ID" value="NZ_QRGO01000001.1"/>
</dbReference>
<gene>
    <name evidence="2" type="ORF">DXH78_01555</name>
</gene>
<dbReference type="SUPFAM" id="SSF53474">
    <property type="entry name" value="alpha/beta-Hydrolases"/>
    <property type="match status" value="1"/>
</dbReference>
<dbReference type="Proteomes" id="UP000263993">
    <property type="component" value="Unassembled WGS sequence"/>
</dbReference>
<feature type="domain" description="AB hydrolase-1" evidence="1">
    <location>
        <begin position="55"/>
        <end position="300"/>
    </location>
</feature>
<organism evidence="2 3">
    <name type="scientific">Undibacter mobilis</name>
    <dbReference type="NCBI Taxonomy" id="2292256"/>
    <lineage>
        <taxon>Bacteria</taxon>
        <taxon>Pseudomonadati</taxon>
        <taxon>Pseudomonadota</taxon>
        <taxon>Alphaproteobacteria</taxon>
        <taxon>Hyphomicrobiales</taxon>
        <taxon>Nitrobacteraceae</taxon>
        <taxon>Undibacter</taxon>
    </lineage>
</organism>
<dbReference type="InterPro" id="IPR000073">
    <property type="entry name" value="AB_hydrolase_1"/>
</dbReference>
<dbReference type="InterPro" id="IPR029058">
    <property type="entry name" value="AB_hydrolase_fold"/>
</dbReference>
<dbReference type="Gene3D" id="3.40.50.1820">
    <property type="entry name" value="alpha/beta hydrolase"/>
    <property type="match status" value="1"/>
</dbReference>
<evidence type="ECO:0000259" key="1">
    <source>
        <dbReference type="Pfam" id="PF12697"/>
    </source>
</evidence>
<comment type="caution">
    <text evidence="2">The sequence shown here is derived from an EMBL/GenBank/DDBJ whole genome shotgun (WGS) entry which is preliminary data.</text>
</comment>
<evidence type="ECO:0000313" key="2">
    <source>
        <dbReference type="EMBL" id="RDV03389.1"/>
    </source>
</evidence>
<dbReference type="GO" id="GO:0016020">
    <property type="term" value="C:membrane"/>
    <property type="evidence" value="ECO:0007669"/>
    <property type="project" value="TreeGrafter"/>
</dbReference>
<keyword evidence="2" id="KW-0378">Hydrolase</keyword>
<accession>A0A371B712</accession>
<dbReference type="EMBL" id="QRGO01000001">
    <property type="protein sequence ID" value="RDV03389.1"/>
    <property type="molecule type" value="Genomic_DNA"/>
</dbReference>
<dbReference type="Pfam" id="PF12697">
    <property type="entry name" value="Abhydrolase_6"/>
    <property type="match status" value="1"/>
</dbReference>
<evidence type="ECO:0000313" key="3">
    <source>
        <dbReference type="Proteomes" id="UP000263993"/>
    </source>
</evidence>
<protein>
    <submittedName>
        <fullName evidence="2">Alpha/beta hydrolase</fullName>
    </submittedName>
</protein>
<dbReference type="AlphaFoldDB" id="A0A371B712"/>
<proteinExistence type="predicted"/>
<name>A0A371B712_9BRAD</name>
<dbReference type="InterPro" id="IPR000639">
    <property type="entry name" value="Epox_hydrolase-like"/>
</dbReference>
<dbReference type="OrthoDB" id="9815441at2"/>
<dbReference type="PANTHER" id="PTHR43798:SF33">
    <property type="entry name" value="HYDROLASE, PUTATIVE (AFU_ORTHOLOGUE AFUA_2G14860)-RELATED"/>
    <property type="match status" value="1"/>
</dbReference>
<dbReference type="GO" id="GO:0046464">
    <property type="term" value="P:acylglycerol catabolic process"/>
    <property type="evidence" value="ECO:0007669"/>
    <property type="project" value="TreeGrafter"/>
</dbReference>
<keyword evidence="3" id="KW-1185">Reference proteome</keyword>